<feature type="transmembrane region" description="Helical" evidence="1">
    <location>
        <begin position="314"/>
        <end position="332"/>
    </location>
</feature>
<dbReference type="EMBL" id="ML991820">
    <property type="protein sequence ID" value="KAF2232011.1"/>
    <property type="molecule type" value="Genomic_DNA"/>
</dbReference>
<gene>
    <name evidence="2" type="ORF">EV356DRAFT_525605</name>
</gene>
<dbReference type="PANTHER" id="PTHR35043:SF7">
    <property type="entry name" value="TRANSCRIPTION FACTOR DOMAIN-CONTAINING PROTEIN"/>
    <property type="match status" value="1"/>
</dbReference>
<feature type="transmembrane region" description="Helical" evidence="1">
    <location>
        <begin position="344"/>
        <end position="363"/>
    </location>
</feature>
<evidence type="ECO:0000313" key="3">
    <source>
        <dbReference type="Proteomes" id="UP000800092"/>
    </source>
</evidence>
<sequence>MFSSSLSNVIGWVPESPGRGTLTLIISCLFTIFLCTWVVIHPRITKNPLRRLLHKAALFVKAVLAPELIAVEGLQEWNQGRKMVENCKNRTEGDLKLVQAFYIGMLALRYRTERGDRVIWPNQYEWLLNQGLVSWNDHERWGLSKENIRDKSNADSTVKLFAAVQVSWFVAQSIMRAAHDLPLSQLESMTLSYVPLFAVTYFFWWTKPKDILTPSLIDLPNMSEEKKTAFEALAISNTFDDEHLDEQDSIWTIWKLTPRVFEKEAKDRAMREFIPRKSDLDWQKEAHGSDHNNPELPEETVLAYWDPDCYHSKIWPVTCLFGASFGALHLISWNTEFPTFAEQWLWRAAAITSTVSLLIFMQYEKVVLRWGGPLTLLSIVSPVFYLLSRVVMMGGIIAAFRAMDPKIYDTYVVSTYWIHTL</sequence>
<organism evidence="2 3">
    <name type="scientific">Viridothelium virens</name>
    <name type="common">Speckled blister lichen</name>
    <name type="synonym">Trypethelium virens</name>
    <dbReference type="NCBI Taxonomy" id="1048519"/>
    <lineage>
        <taxon>Eukaryota</taxon>
        <taxon>Fungi</taxon>
        <taxon>Dikarya</taxon>
        <taxon>Ascomycota</taxon>
        <taxon>Pezizomycotina</taxon>
        <taxon>Dothideomycetes</taxon>
        <taxon>Dothideomycetes incertae sedis</taxon>
        <taxon>Trypetheliales</taxon>
        <taxon>Trypetheliaceae</taxon>
        <taxon>Viridothelium</taxon>
    </lineage>
</organism>
<feature type="transmembrane region" description="Helical" evidence="1">
    <location>
        <begin position="383"/>
        <end position="400"/>
    </location>
</feature>
<accession>A0A6A6H2B9</accession>
<dbReference type="OrthoDB" id="3061561at2759"/>
<dbReference type="AlphaFoldDB" id="A0A6A6H2B9"/>
<dbReference type="Proteomes" id="UP000800092">
    <property type="component" value="Unassembled WGS sequence"/>
</dbReference>
<protein>
    <submittedName>
        <fullName evidence="2">Uncharacterized protein</fullName>
    </submittedName>
</protein>
<proteinExistence type="predicted"/>
<keyword evidence="1" id="KW-1133">Transmembrane helix</keyword>
<evidence type="ECO:0000313" key="2">
    <source>
        <dbReference type="EMBL" id="KAF2232011.1"/>
    </source>
</evidence>
<keyword evidence="3" id="KW-1185">Reference proteome</keyword>
<keyword evidence="1" id="KW-0472">Membrane</keyword>
<name>A0A6A6H2B9_VIRVR</name>
<dbReference type="PANTHER" id="PTHR35043">
    <property type="entry name" value="TRANSCRIPTION FACTOR DOMAIN-CONTAINING PROTEIN"/>
    <property type="match status" value="1"/>
</dbReference>
<feature type="transmembrane region" description="Helical" evidence="1">
    <location>
        <begin position="190"/>
        <end position="206"/>
    </location>
</feature>
<reference evidence="2" key="1">
    <citation type="journal article" date="2020" name="Stud. Mycol.">
        <title>101 Dothideomycetes genomes: a test case for predicting lifestyles and emergence of pathogens.</title>
        <authorList>
            <person name="Haridas S."/>
            <person name="Albert R."/>
            <person name="Binder M."/>
            <person name="Bloem J."/>
            <person name="Labutti K."/>
            <person name="Salamov A."/>
            <person name="Andreopoulos B."/>
            <person name="Baker S."/>
            <person name="Barry K."/>
            <person name="Bills G."/>
            <person name="Bluhm B."/>
            <person name="Cannon C."/>
            <person name="Castanera R."/>
            <person name="Culley D."/>
            <person name="Daum C."/>
            <person name="Ezra D."/>
            <person name="Gonzalez J."/>
            <person name="Henrissat B."/>
            <person name="Kuo A."/>
            <person name="Liang C."/>
            <person name="Lipzen A."/>
            <person name="Lutzoni F."/>
            <person name="Magnuson J."/>
            <person name="Mondo S."/>
            <person name="Nolan M."/>
            <person name="Ohm R."/>
            <person name="Pangilinan J."/>
            <person name="Park H.-J."/>
            <person name="Ramirez L."/>
            <person name="Alfaro M."/>
            <person name="Sun H."/>
            <person name="Tritt A."/>
            <person name="Yoshinaga Y."/>
            <person name="Zwiers L.-H."/>
            <person name="Turgeon B."/>
            <person name="Goodwin S."/>
            <person name="Spatafora J."/>
            <person name="Crous P."/>
            <person name="Grigoriev I."/>
        </authorList>
    </citation>
    <scope>NUCLEOTIDE SEQUENCE</scope>
    <source>
        <strain evidence="2">Tuck. ex Michener</strain>
    </source>
</reference>
<feature type="transmembrane region" description="Helical" evidence="1">
    <location>
        <begin position="20"/>
        <end position="40"/>
    </location>
</feature>
<evidence type="ECO:0000256" key="1">
    <source>
        <dbReference type="SAM" id="Phobius"/>
    </source>
</evidence>
<keyword evidence="1" id="KW-0812">Transmembrane</keyword>